<name>A0A397FY30_ASPTH</name>
<keyword evidence="6 11" id="KW-0489">Methyltransferase</keyword>
<feature type="region of interest" description="Disordered" evidence="12">
    <location>
        <begin position="1"/>
        <end position="20"/>
    </location>
</feature>
<gene>
    <name evidence="13" type="primary">TRM44</name>
    <name evidence="13" type="ORF">CDV56_102005</name>
</gene>
<evidence type="ECO:0000256" key="8">
    <source>
        <dbReference type="ARBA" id="ARBA00022691"/>
    </source>
</evidence>
<dbReference type="GO" id="GO:0141101">
    <property type="term" value="F:tRNA(Ser) (uridine(44)-2'-O-)-methyltransferase activity"/>
    <property type="evidence" value="ECO:0007669"/>
    <property type="project" value="UniProtKB-EC"/>
</dbReference>
<dbReference type="Proteomes" id="UP000215305">
    <property type="component" value="Unassembled WGS sequence"/>
</dbReference>
<dbReference type="EMBL" id="NKHU02000391">
    <property type="protein sequence ID" value="RHZ43662.1"/>
    <property type="molecule type" value="Genomic_DNA"/>
</dbReference>
<proteinExistence type="inferred from homology"/>
<dbReference type="GO" id="GO:0005737">
    <property type="term" value="C:cytoplasm"/>
    <property type="evidence" value="ECO:0007669"/>
    <property type="project" value="UniProtKB-SubCell"/>
</dbReference>
<dbReference type="GeneID" id="38123979"/>
<keyword evidence="8 11" id="KW-0949">S-adenosyl-L-methionine</keyword>
<dbReference type="PANTHER" id="PTHR21210:SF0">
    <property type="entry name" value="TRNA (URACIL-O(2)-)-METHYLTRANSFERASE-RELATED"/>
    <property type="match status" value="1"/>
</dbReference>
<dbReference type="EC" id="2.1.1.211" evidence="3 11"/>
<dbReference type="Pfam" id="PF07757">
    <property type="entry name" value="AdoMet_MTase"/>
    <property type="match status" value="2"/>
</dbReference>
<dbReference type="VEuPathDB" id="FungiDB:CDV56_102005"/>
<sequence>MPRNVKKNPRDVTKLSGRPLAETIEPSPILKTLQEGWVTSTDLIEGDLSFTPEVIKNMTVFLLANPNLNSSHLFRADILHNSLGVLSTPHVKEKSHPDHGSGDTDKEIKEEDHVEPLAASSVPGFELKRTIVRRLIPRNKKLDRPLEQTCHFYEADELLPTSTSTDDPQREQCVSKAESPRQRFLVIYVPHVSSKEEMPWYHPLLRSLAFLYDFTPSASLDPSKEKQGTGVMSVHFLPYEEEPIQNRLERTLLALLSTQIRLARQTRLDEKPEGGNYNPHKDNVIPRHLVQDTYARLKLKYAADLCKNWVEDTEPNKHVFEDLSITAFLIELWRSMYGVVPTDERSPEQKEQEKYDSKFPGFVDVACGNGLLVYVLLSEGYQGWGFDARRRKTWSIFPSSIQERLKEEIYIPKPFADVCTGSEMDIGVKTHTGMFAESTFIISNHADELTVWTPLMAALSNPASPLPFISIPCCSHSLSGARYRYPPPKPNKKGSVDRSEDQEVEQNPQPAAGDLKALRAAKQQERTDAGMVNSMYGSLTAKAMSIAEEIGYEVEKTLLRIPSTRNMGVIGGRRRITQEWSTRVRSAQASQTVNYGAHDAVGTVAEQFLERVMAVVQRECAREGGVEAAAKIWIERAKGLHKGQGKGNQAAH</sequence>
<comment type="similarity">
    <text evidence="2 11">Belongs to the TRM44 family.</text>
</comment>
<dbReference type="AlphaFoldDB" id="A0A397FY30"/>
<evidence type="ECO:0000256" key="4">
    <source>
        <dbReference type="ARBA" id="ARBA00017788"/>
    </source>
</evidence>
<evidence type="ECO:0000256" key="1">
    <source>
        <dbReference type="ARBA" id="ARBA00004496"/>
    </source>
</evidence>
<dbReference type="InterPro" id="IPR011671">
    <property type="entry name" value="tRNA_uracil_MeTrfase"/>
</dbReference>
<evidence type="ECO:0000256" key="6">
    <source>
        <dbReference type="ARBA" id="ARBA00022603"/>
    </source>
</evidence>
<dbReference type="OrthoDB" id="10047021at2759"/>
<evidence type="ECO:0000256" key="11">
    <source>
        <dbReference type="RuleBase" id="RU368004"/>
    </source>
</evidence>
<feature type="region of interest" description="Disordered" evidence="12">
    <location>
        <begin position="482"/>
        <end position="512"/>
    </location>
</feature>
<comment type="caution">
    <text evidence="13">The sequence shown here is derived from an EMBL/GenBank/DDBJ whole genome shotgun (WGS) entry which is preliminary data.</text>
</comment>
<reference evidence="13" key="1">
    <citation type="submission" date="2018-08" db="EMBL/GenBank/DDBJ databases">
        <title>Draft genome sequence of azole-resistant Aspergillus thermomutatus (Neosartorya pseudofischeri) strain HMR AF 39, isolated from a human nasal aspirate.</title>
        <authorList>
            <person name="Parent-Michaud M."/>
            <person name="Dufresne P.J."/>
            <person name="Fournier E."/>
            <person name="Martineau C."/>
            <person name="Moreira S."/>
            <person name="Perkins V."/>
            <person name="De Repentigny L."/>
            <person name="Dufresne S.F."/>
        </authorList>
    </citation>
    <scope>NUCLEOTIDE SEQUENCE [LARGE SCALE GENOMIC DNA]</scope>
    <source>
        <strain evidence="13">HMR AF 39</strain>
    </source>
</reference>
<comment type="function">
    <text evidence="11">Adenosyl-L-methionine (AdoMet)-dependent tRNA (uracil-O(2)-)-methyltransferase.</text>
</comment>
<evidence type="ECO:0000256" key="5">
    <source>
        <dbReference type="ARBA" id="ARBA00022490"/>
    </source>
</evidence>
<accession>A0A397FY30</accession>
<dbReference type="STRING" id="41047.A0A397FY30"/>
<evidence type="ECO:0000256" key="9">
    <source>
        <dbReference type="ARBA" id="ARBA00022694"/>
    </source>
</evidence>
<comment type="subcellular location">
    <subcellularLocation>
        <location evidence="1 11">Cytoplasm</location>
    </subcellularLocation>
</comment>
<organism evidence="13 14">
    <name type="scientific">Aspergillus thermomutatus</name>
    <name type="common">Neosartorya pseudofischeri</name>
    <dbReference type="NCBI Taxonomy" id="41047"/>
    <lineage>
        <taxon>Eukaryota</taxon>
        <taxon>Fungi</taxon>
        <taxon>Dikarya</taxon>
        <taxon>Ascomycota</taxon>
        <taxon>Pezizomycotina</taxon>
        <taxon>Eurotiomycetes</taxon>
        <taxon>Eurotiomycetidae</taxon>
        <taxon>Eurotiales</taxon>
        <taxon>Aspergillaceae</taxon>
        <taxon>Aspergillus</taxon>
        <taxon>Aspergillus subgen. Fumigati</taxon>
    </lineage>
</organism>
<keyword evidence="14" id="KW-1185">Reference proteome</keyword>
<evidence type="ECO:0000313" key="13">
    <source>
        <dbReference type="EMBL" id="RHZ43662.1"/>
    </source>
</evidence>
<keyword evidence="5 11" id="KW-0963">Cytoplasm</keyword>
<evidence type="ECO:0000256" key="12">
    <source>
        <dbReference type="SAM" id="MobiDB-lite"/>
    </source>
</evidence>
<evidence type="ECO:0000313" key="14">
    <source>
        <dbReference type="Proteomes" id="UP000215305"/>
    </source>
</evidence>
<evidence type="ECO:0000256" key="10">
    <source>
        <dbReference type="ARBA" id="ARBA00047957"/>
    </source>
</evidence>
<dbReference type="GO" id="GO:0030488">
    <property type="term" value="P:tRNA methylation"/>
    <property type="evidence" value="ECO:0007669"/>
    <property type="project" value="UniProtKB-UniRule"/>
</dbReference>
<keyword evidence="7 11" id="KW-0808">Transferase</keyword>
<dbReference type="PANTHER" id="PTHR21210">
    <property type="entry name" value="TRNA (URACIL-O(2)-)-METHYLTRANSFERASE-RELATED"/>
    <property type="match status" value="1"/>
</dbReference>
<evidence type="ECO:0000256" key="2">
    <source>
        <dbReference type="ARBA" id="ARBA00009056"/>
    </source>
</evidence>
<comment type="catalytic activity">
    <reaction evidence="10 11">
        <text>uridine(44) in tRNA(Ser) + S-adenosyl-L-methionine = 2'-O-methyluridine(44) in tRNA(Ser) + S-adenosyl-L-homocysteine + H(+)</text>
        <dbReference type="Rhea" id="RHEA:43100"/>
        <dbReference type="Rhea" id="RHEA-COMP:10339"/>
        <dbReference type="Rhea" id="RHEA-COMP:10340"/>
        <dbReference type="ChEBI" id="CHEBI:15378"/>
        <dbReference type="ChEBI" id="CHEBI:57856"/>
        <dbReference type="ChEBI" id="CHEBI:59789"/>
        <dbReference type="ChEBI" id="CHEBI:65315"/>
        <dbReference type="ChEBI" id="CHEBI:74478"/>
        <dbReference type="EC" id="2.1.1.211"/>
    </reaction>
</comment>
<evidence type="ECO:0000256" key="3">
    <source>
        <dbReference type="ARBA" id="ARBA00012795"/>
    </source>
</evidence>
<evidence type="ECO:0000256" key="7">
    <source>
        <dbReference type="ARBA" id="ARBA00022679"/>
    </source>
</evidence>
<keyword evidence="9 11" id="KW-0819">tRNA processing</keyword>
<protein>
    <recommendedName>
        <fullName evidence="4 11">tRNA (uracil-O(2)-)-methyltransferase</fullName>
        <ecNumber evidence="3 11">2.1.1.211</ecNumber>
    </recommendedName>
</protein>
<dbReference type="RefSeq" id="XP_026609924.1">
    <property type="nucleotide sequence ID" value="XM_026755624.1"/>
</dbReference>